<feature type="binding site" evidence="8">
    <location>
        <position position="112"/>
    </location>
    <ligand>
        <name>FAD</name>
        <dbReference type="ChEBI" id="CHEBI:57692"/>
    </ligand>
</feature>
<dbReference type="InterPro" id="IPR016156">
    <property type="entry name" value="FAD/NAD-linked_Rdtase_dimer_sf"/>
</dbReference>
<sequence>MNQYDVVVIGSGSANIVLDAALEQGLKCAMIEKGRFGGTCLTRGCIPTKVMVTAADYIREIDGLSKIGVDVAPASMNWETVSRRVWQKIEESNDVLTYFKAMKNLDVYQGIGYFTREKVLQVALNDGTLSEEFTADKIFIAVGSRTNVPSFDGLEEAGYVTSETLFGDKYPKKPYKSLVILGGGPIGTEFAHVFAAAGTQVTLVQRNIRLLIKEDEEISAKILKDLRRLGINVLLNQLPTAVRVENGEKVLTFSDKITSETCEVRAEEILLASGIRPNTDLLHLENTSIITDSRGWIHTNEFLETNVDGIWAFGDVNGEAPFRHKANYEAEIVTYNLFGEHKQQDWRWARYDLVPVVTFTHPEVAHVGLTEQQAIQLGYEIVTAKHHYSSTAKGFALGFDPGDEHDGFVKIVVDKKTNAILGIHLIGPQASILLQPFINLMNAGETKLTPINEHIASKAVKELRASRMTRYLDPHSVKSIGETMTPHPSLSEVIMWVEYYLKGNQ</sequence>
<keyword evidence="4 10" id="KW-0560">Oxidoreductase</keyword>
<evidence type="ECO:0000313" key="13">
    <source>
        <dbReference type="EMBL" id="SEP39441.1"/>
    </source>
</evidence>
<gene>
    <name evidence="13" type="ORF">SAMN04490178_12415</name>
</gene>
<dbReference type="AlphaFoldDB" id="A0A1H8XI58"/>
<feature type="disulfide bond" description="Redox-active" evidence="9">
    <location>
        <begin position="40"/>
        <end position="45"/>
    </location>
</feature>
<dbReference type="InterPro" id="IPR001100">
    <property type="entry name" value="Pyr_nuc-diS_OxRdtase"/>
</dbReference>
<dbReference type="GO" id="GO:0004148">
    <property type="term" value="F:dihydrolipoyl dehydrogenase (NADH) activity"/>
    <property type="evidence" value="ECO:0007669"/>
    <property type="project" value="TreeGrafter"/>
</dbReference>
<dbReference type="Gene3D" id="3.50.50.60">
    <property type="entry name" value="FAD/NAD(P)-binding domain"/>
    <property type="match status" value="2"/>
</dbReference>
<dbReference type="STRING" id="112903.SAMN04490178_12415"/>
<keyword evidence="3 8" id="KW-0274">FAD</keyword>
<evidence type="ECO:0000256" key="7">
    <source>
        <dbReference type="ARBA" id="ARBA00023284"/>
    </source>
</evidence>
<evidence type="ECO:0000256" key="5">
    <source>
        <dbReference type="ARBA" id="ARBA00023027"/>
    </source>
</evidence>
<evidence type="ECO:0000256" key="4">
    <source>
        <dbReference type="ARBA" id="ARBA00023002"/>
    </source>
</evidence>
<proteinExistence type="inferred from homology"/>
<evidence type="ECO:0000256" key="2">
    <source>
        <dbReference type="ARBA" id="ARBA00022630"/>
    </source>
</evidence>
<dbReference type="RefSeq" id="WP_091749987.1">
    <property type="nucleotide sequence ID" value="NZ_FODY01000024.1"/>
</dbReference>
<keyword evidence="14" id="KW-1185">Reference proteome</keyword>
<dbReference type="OrthoDB" id="9807946at2"/>
<feature type="domain" description="FAD/NAD(P)-binding" evidence="12">
    <location>
        <begin position="4"/>
        <end position="326"/>
    </location>
</feature>
<evidence type="ECO:0000256" key="3">
    <source>
        <dbReference type="ARBA" id="ARBA00022827"/>
    </source>
</evidence>
<keyword evidence="5 8" id="KW-0520">NAD</keyword>
<evidence type="ECO:0000256" key="8">
    <source>
        <dbReference type="PIRSR" id="PIRSR000350-3"/>
    </source>
</evidence>
<evidence type="ECO:0000313" key="14">
    <source>
        <dbReference type="Proteomes" id="UP000198847"/>
    </source>
</evidence>
<dbReference type="GO" id="GO:0050660">
    <property type="term" value="F:flavin adenine dinucleotide binding"/>
    <property type="evidence" value="ECO:0007669"/>
    <property type="project" value="TreeGrafter"/>
</dbReference>
<evidence type="ECO:0000256" key="9">
    <source>
        <dbReference type="PIRSR" id="PIRSR000350-4"/>
    </source>
</evidence>
<keyword evidence="2 10" id="KW-0285">Flavoprotein</keyword>
<keyword evidence="7 10" id="KW-0676">Redox-active center</keyword>
<dbReference type="PROSITE" id="PS00076">
    <property type="entry name" value="PYRIDINE_REDOX_1"/>
    <property type="match status" value="1"/>
</dbReference>
<dbReference type="SUPFAM" id="SSF55424">
    <property type="entry name" value="FAD/NAD-linked reductases, dimerisation (C-terminal) domain"/>
    <property type="match status" value="1"/>
</dbReference>
<dbReference type="Gene3D" id="3.30.390.30">
    <property type="match status" value="1"/>
</dbReference>
<feature type="binding site" evidence="8">
    <location>
        <position position="274"/>
    </location>
    <ligand>
        <name>NAD(+)</name>
        <dbReference type="ChEBI" id="CHEBI:57540"/>
    </ligand>
</feature>
<feature type="binding site" evidence="8">
    <location>
        <position position="49"/>
    </location>
    <ligand>
        <name>FAD</name>
        <dbReference type="ChEBI" id="CHEBI:57692"/>
    </ligand>
</feature>
<protein>
    <submittedName>
        <fullName evidence="13">Dihydrolipoamide dehydrogenase</fullName>
    </submittedName>
</protein>
<feature type="binding site" evidence="8">
    <location>
        <position position="315"/>
    </location>
    <ligand>
        <name>FAD</name>
        <dbReference type="ChEBI" id="CHEBI:57692"/>
    </ligand>
</feature>
<evidence type="ECO:0000256" key="6">
    <source>
        <dbReference type="ARBA" id="ARBA00023157"/>
    </source>
</evidence>
<dbReference type="PIRSF" id="PIRSF000350">
    <property type="entry name" value="Mercury_reductase_MerA"/>
    <property type="match status" value="1"/>
</dbReference>
<dbReference type="InterPro" id="IPR004099">
    <property type="entry name" value="Pyr_nucl-diS_OxRdtase_dimer"/>
</dbReference>
<evidence type="ECO:0000259" key="12">
    <source>
        <dbReference type="Pfam" id="PF07992"/>
    </source>
</evidence>
<dbReference type="InterPro" id="IPR023753">
    <property type="entry name" value="FAD/NAD-binding_dom"/>
</dbReference>
<comment type="cofactor">
    <cofactor evidence="8">
        <name>FAD</name>
        <dbReference type="ChEBI" id="CHEBI:57692"/>
    </cofactor>
    <text evidence="8">Binds 1 FAD per subunit.</text>
</comment>
<feature type="domain" description="Pyridine nucleotide-disulphide oxidoreductase dimerisation" evidence="11">
    <location>
        <begin position="354"/>
        <end position="447"/>
    </location>
</feature>
<dbReference type="InterPro" id="IPR036188">
    <property type="entry name" value="FAD/NAD-bd_sf"/>
</dbReference>
<evidence type="ECO:0000259" key="11">
    <source>
        <dbReference type="Pfam" id="PF02852"/>
    </source>
</evidence>
<dbReference type="Pfam" id="PF07992">
    <property type="entry name" value="Pyr_redox_2"/>
    <property type="match status" value="1"/>
</dbReference>
<dbReference type="Pfam" id="PF02852">
    <property type="entry name" value="Pyr_redox_dim"/>
    <property type="match status" value="1"/>
</dbReference>
<name>A0A1H8XI58_9FIRM</name>
<evidence type="ECO:0000256" key="1">
    <source>
        <dbReference type="ARBA" id="ARBA00007532"/>
    </source>
</evidence>
<dbReference type="PANTHER" id="PTHR22912">
    <property type="entry name" value="DISULFIDE OXIDOREDUCTASE"/>
    <property type="match status" value="1"/>
</dbReference>
<dbReference type="Proteomes" id="UP000198847">
    <property type="component" value="Unassembled WGS sequence"/>
</dbReference>
<comment type="similarity">
    <text evidence="1 10">Belongs to the class-I pyridine nucleotide-disulfide oxidoreductase family.</text>
</comment>
<dbReference type="PRINTS" id="PR00368">
    <property type="entry name" value="FADPNR"/>
</dbReference>
<reference evidence="13 14" key="1">
    <citation type="submission" date="2016-10" db="EMBL/GenBank/DDBJ databases">
        <authorList>
            <person name="de Groot N.N."/>
        </authorList>
    </citation>
    <scope>NUCLEOTIDE SEQUENCE [LARGE SCALE GENOMIC DNA]</scope>
    <source>
        <strain evidence="13 14">DSM 13305</strain>
    </source>
</reference>
<dbReference type="PANTHER" id="PTHR22912:SF151">
    <property type="entry name" value="DIHYDROLIPOYL DEHYDROGENASE, MITOCHONDRIAL"/>
    <property type="match status" value="1"/>
</dbReference>
<dbReference type="SUPFAM" id="SSF51905">
    <property type="entry name" value="FAD/NAD(P)-binding domain"/>
    <property type="match status" value="1"/>
</dbReference>
<dbReference type="EMBL" id="FODY01000024">
    <property type="protein sequence ID" value="SEP39441.1"/>
    <property type="molecule type" value="Genomic_DNA"/>
</dbReference>
<dbReference type="InterPro" id="IPR012999">
    <property type="entry name" value="Pyr_OxRdtase_I_AS"/>
</dbReference>
<accession>A0A1H8XI58</accession>
<organism evidence="13 14">
    <name type="scientific">Propionispora vibrioides</name>
    <dbReference type="NCBI Taxonomy" id="112903"/>
    <lineage>
        <taxon>Bacteria</taxon>
        <taxon>Bacillati</taxon>
        <taxon>Bacillota</taxon>
        <taxon>Negativicutes</taxon>
        <taxon>Selenomonadales</taxon>
        <taxon>Sporomusaceae</taxon>
        <taxon>Propionispora</taxon>
    </lineage>
</organism>
<dbReference type="InterPro" id="IPR050151">
    <property type="entry name" value="Class-I_Pyr_Nuc-Dis_Oxidored"/>
</dbReference>
<dbReference type="GO" id="GO:0006103">
    <property type="term" value="P:2-oxoglutarate metabolic process"/>
    <property type="evidence" value="ECO:0007669"/>
    <property type="project" value="TreeGrafter"/>
</dbReference>
<evidence type="ECO:0000256" key="10">
    <source>
        <dbReference type="RuleBase" id="RU003691"/>
    </source>
</evidence>
<feature type="binding site" evidence="8">
    <location>
        <begin position="182"/>
        <end position="189"/>
    </location>
    <ligand>
        <name>NAD(+)</name>
        <dbReference type="ChEBI" id="CHEBI:57540"/>
    </ligand>
</feature>
<keyword evidence="6" id="KW-1015">Disulfide bond</keyword>
<dbReference type="PRINTS" id="PR00411">
    <property type="entry name" value="PNDRDTASEI"/>
</dbReference>
<keyword evidence="8" id="KW-0547">Nucleotide-binding</keyword>